<accession>A0A1I2RW16</accession>
<proteinExistence type="predicted"/>
<dbReference type="GO" id="GO:0004222">
    <property type="term" value="F:metalloendopeptidase activity"/>
    <property type="evidence" value="ECO:0007669"/>
    <property type="project" value="TreeGrafter"/>
</dbReference>
<dbReference type="Gene3D" id="2.70.70.10">
    <property type="entry name" value="Glucose Permease (Domain IIA)"/>
    <property type="match status" value="1"/>
</dbReference>
<dbReference type="RefSeq" id="WP_342742015.1">
    <property type="nucleotide sequence ID" value="NZ_FOOY01000010.1"/>
</dbReference>
<dbReference type="EMBL" id="FOOY01000010">
    <property type="protein sequence ID" value="SFG44253.1"/>
    <property type="molecule type" value="Genomic_DNA"/>
</dbReference>
<keyword evidence="3" id="KW-1185">Reference proteome</keyword>
<dbReference type="Proteomes" id="UP000198752">
    <property type="component" value="Unassembled WGS sequence"/>
</dbReference>
<dbReference type="PANTHER" id="PTHR21666">
    <property type="entry name" value="PEPTIDASE-RELATED"/>
    <property type="match status" value="1"/>
</dbReference>
<dbReference type="InterPro" id="IPR016047">
    <property type="entry name" value="M23ase_b-sheet_dom"/>
</dbReference>
<name>A0A1I2RW16_9BACL</name>
<dbReference type="PANTHER" id="PTHR21666:SF270">
    <property type="entry name" value="MUREIN HYDROLASE ACTIVATOR ENVC"/>
    <property type="match status" value="1"/>
</dbReference>
<dbReference type="STRING" id="269670.SAMN02982927_01743"/>
<reference evidence="3" key="1">
    <citation type="submission" date="2016-10" db="EMBL/GenBank/DDBJ databases">
        <authorList>
            <person name="Varghese N."/>
            <person name="Submissions S."/>
        </authorList>
    </citation>
    <scope>NUCLEOTIDE SEQUENCE [LARGE SCALE GENOMIC DNA]</scope>
    <source>
        <strain evidence="3">ATCC 700379</strain>
    </source>
</reference>
<evidence type="ECO:0000313" key="2">
    <source>
        <dbReference type="EMBL" id="SFG44253.1"/>
    </source>
</evidence>
<dbReference type="InterPro" id="IPR050570">
    <property type="entry name" value="Cell_wall_metabolism_enzyme"/>
</dbReference>
<dbReference type="InterPro" id="IPR011055">
    <property type="entry name" value="Dup_hybrid_motif"/>
</dbReference>
<dbReference type="AlphaFoldDB" id="A0A1I2RW16"/>
<evidence type="ECO:0000313" key="3">
    <source>
        <dbReference type="Proteomes" id="UP000198752"/>
    </source>
</evidence>
<sequence>MLDGEKASWLHDQPLAIHNSLFFDSERDGFESIGGNYVLLKKKEGIYAVFCHLQKNSIVIKAGEKVQKGQLIGKVGHSGNSTEPHLHFHLMDSADIEKANGIPFVFEQYEKYNGSNWEKITNKIPAAKDRIRFLK</sequence>
<dbReference type="SUPFAM" id="SSF51261">
    <property type="entry name" value="Duplicated hybrid motif"/>
    <property type="match status" value="1"/>
</dbReference>
<gene>
    <name evidence="2" type="ORF">SAMN02982927_01743</name>
</gene>
<dbReference type="Pfam" id="PF01551">
    <property type="entry name" value="Peptidase_M23"/>
    <property type="match status" value="1"/>
</dbReference>
<evidence type="ECO:0000259" key="1">
    <source>
        <dbReference type="Pfam" id="PF01551"/>
    </source>
</evidence>
<protein>
    <submittedName>
        <fullName evidence="2">Peptidase family M23</fullName>
    </submittedName>
</protein>
<organism evidence="2 3">
    <name type="scientific">Sporolactobacillus nakayamae</name>
    <dbReference type="NCBI Taxonomy" id="269670"/>
    <lineage>
        <taxon>Bacteria</taxon>
        <taxon>Bacillati</taxon>
        <taxon>Bacillota</taxon>
        <taxon>Bacilli</taxon>
        <taxon>Bacillales</taxon>
        <taxon>Sporolactobacillaceae</taxon>
        <taxon>Sporolactobacillus</taxon>
    </lineage>
</organism>
<feature type="domain" description="M23ase beta-sheet core" evidence="1">
    <location>
        <begin position="32"/>
        <end position="92"/>
    </location>
</feature>
<dbReference type="CDD" id="cd12797">
    <property type="entry name" value="M23_peptidase"/>
    <property type="match status" value="1"/>
</dbReference>